<keyword evidence="7 14" id="KW-0964">Secreted</keyword>
<dbReference type="InterPro" id="IPR011050">
    <property type="entry name" value="Pectin_lyase_fold/virulence"/>
</dbReference>
<dbReference type="PROSITE" id="PS00503">
    <property type="entry name" value="PECTINESTERASE_2"/>
    <property type="match status" value="1"/>
</dbReference>
<dbReference type="InterPro" id="IPR006501">
    <property type="entry name" value="Pectinesterase_inhib_dom"/>
</dbReference>
<evidence type="ECO:0000256" key="8">
    <source>
        <dbReference type="ARBA" id="ARBA00022729"/>
    </source>
</evidence>
<feature type="region of interest" description="Disordered" evidence="15">
    <location>
        <begin position="216"/>
        <end position="333"/>
    </location>
</feature>
<dbReference type="CDD" id="cd15798">
    <property type="entry name" value="PMEI-like_3"/>
    <property type="match status" value="1"/>
</dbReference>
<feature type="compositionally biased region" description="Polar residues" evidence="15">
    <location>
        <begin position="232"/>
        <end position="242"/>
    </location>
</feature>
<keyword evidence="18" id="KW-1185">Reference proteome</keyword>
<comment type="similarity">
    <text evidence="3">In the N-terminal section; belongs to the PMEI family.</text>
</comment>
<dbReference type="Proteomes" id="UP000249390">
    <property type="component" value="Unassembled WGS sequence"/>
</dbReference>
<comment type="similarity">
    <text evidence="4">In the C-terminal section; belongs to the pectinesterase family.</text>
</comment>
<evidence type="ECO:0000256" key="11">
    <source>
        <dbReference type="ARBA" id="ARBA00023316"/>
    </source>
</evidence>
<dbReference type="EC" id="3.1.1.11" evidence="5 14"/>
<dbReference type="GO" id="GO:0042545">
    <property type="term" value="P:cell wall modification"/>
    <property type="evidence" value="ECO:0007669"/>
    <property type="project" value="UniProtKB-UniRule"/>
</dbReference>
<keyword evidence="11 14" id="KW-0961">Cell wall biogenesis/degradation</keyword>
<evidence type="ECO:0000256" key="4">
    <source>
        <dbReference type="ARBA" id="ARBA00007786"/>
    </source>
</evidence>
<comment type="function">
    <text evidence="14">Acts in the modification of cell walls via demethylesterification of cell wall pectin.</text>
</comment>
<feature type="domain" description="Pectinesterase inhibitor" evidence="16">
    <location>
        <begin position="41"/>
        <end position="202"/>
    </location>
</feature>
<feature type="chain" id="PRO_5016194479" description="Pectinesterase" evidence="14">
    <location>
        <begin position="24"/>
        <end position="692"/>
    </location>
</feature>
<keyword evidence="9 14" id="KW-0378">Hydrolase</keyword>
<evidence type="ECO:0000256" key="10">
    <source>
        <dbReference type="ARBA" id="ARBA00023085"/>
    </source>
</evidence>
<proteinExistence type="inferred from homology"/>
<evidence type="ECO:0000256" key="14">
    <source>
        <dbReference type="RuleBase" id="RU000589"/>
    </source>
</evidence>
<dbReference type="GO" id="GO:0030599">
    <property type="term" value="F:pectinesterase activity"/>
    <property type="evidence" value="ECO:0007669"/>
    <property type="project" value="UniProtKB-UniRule"/>
</dbReference>
<dbReference type="InterPro" id="IPR000070">
    <property type="entry name" value="Pectinesterase_cat"/>
</dbReference>
<dbReference type="EMBL" id="NQVE01000209">
    <property type="protein sequence ID" value="RAL38619.1"/>
    <property type="molecule type" value="Genomic_DNA"/>
</dbReference>
<dbReference type="PROSITE" id="PS00800">
    <property type="entry name" value="PECTINESTERASE_1"/>
    <property type="match status" value="1"/>
</dbReference>
<evidence type="ECO:0000256" key="1">
    <source>
        <dbReference type="ARBA" id="ARBA00004191"/>
    </source>
</evidence>
<comment type="subcellular location">
    <subcellularLocation>
        <location evidence="1 14">Secreted</location>
        <location evidence="1 14">Cell wall</location>
    </subcellularLocation>
</comment>
<dbReference type="NCBIfam" id="TIGR01614">
    <property type="entry name" value="PME_inhib"/>
    <property type="match status" value="1"/>
</dbReference>
<name>A0A328D2K5_9ASTE</name>
<feature type="signal peptide" evidence="14">
    <location>
        <begin position="1"/>
        <end position="23"/>
    </location>
</feature>
<dbReference type="InterPro" id="IPR033131">
    <property type="entry name" value="Pectinesterase_Asp_AS"/>
</dbReference>
<keyword evidence="8 14" id="KW-0732">Signal</keyword>
<dbReference type="PANTHER" id="PTHR31707">
    <property type="entry name" value="PECTINESTERASE"/>
    <property type="match status" value="1"/>
</dbReference>
<gene>
    <name evidence="17" type="ORF">DM860_002597</name>
</gene>
<dbReference type="FunFam" id="2.160.20.10:FF:000001">
    <property type="entry name" value="Pectinesterase"/>
    <property type="match status" value="1"/>
</dbReference>
<evidence type="ECO:0000313" key="17">
    <source>
        <dbReference type="EMBL" id="RAL38619.1"/>
    </source>
</evidence>
<feature type="active site" evidence="13">
    <location>
        <position position="526"/>
    </location>
</feature>
<comment type="catalytic activity">
    <reaction evidence="12 14">
        <text>[(1-&gt;4)-alpha-D-galacturonosyl methyl ester](n) + n H2O = [(1-&gt;4)-alpha-D-galacturonosyl](n) + n methanol + n H(+)</text>
        <dbReference type="Rhea" id="RHEA:22380"/>
        <dbReference type="Rhea" id="RHEA-COMP:14570"/>
        <dbReference type="Rhea" id="RHEA-COMP:14573"/>
        <dbReference type="ChEBI" id="CHEBI:15377"/>
        <dbReference type="ChEBI" id="CHEBI:15378"/>
        <dbReference type="ChEBI" id="CHEBI:17790"/>
        <dbReference type="ChEBI" id="CHEBI:140522"/>
        <dbReference type="ChEBI" id="CHEBI:140523"/>
        <dbReference type="EC" id="3.1.1.11"/>
    </reaction>
</comment>
<evidence type="ECO:0000256" key="9">
    <source>
        <dbReference type="ARBA" id="ARBA00022801"/>
    </source>
</evidence>
<reference evidence="17 18" key="1">
    <citation type="submission" date="2018-06" db="EMBL/GenBank/DDBJ databases">
        <title>The Genome of Cuscuta australis (Dodder) Provides Insight into the Evolution of Plant Parasitism.</title>
        <authorList>
            <person name="Liu H."/>
        </authorList>
    </citation>
    <scope>NUCLEOTIDE SEQUENCE [LARGE SCALE GENOMIC DNA]</scope>
    <source>
        <strain evidence="18">cv. Yunnan</strain>
        <tissue evidence="17">Vines</tissue>
    </source>
</reference>
<evidence type="ECO:0000256" key="6">
    <source>
        <dbReference type="ARBA" id="ARBA00022512"/>
    </source>
</evidence>
<dbReference type="Gene3D" id="2.160.20.10">
    <property type="entry name" value="Single-stranded right-handed beta-helix, Pectin lyase-like"/>
    <property type="match status" value="1"/>
</dbReference>
<comment type="pathway">
    <text evidence="2 14">Glycan metabolism; pectin degradation; 2-dehydro-3-deoxy-D-gluconate from pectin: step 1/5.</text>
</comment>
<dbReference type="Pfam" id="PF01095">
    <property type="entry name" value="Pectinesterase"/>
    <property type="match status" value="1"/>
</dbReference>
<dbReference type="UniPathway" id="UPA00545">
    <property type="reaction ID" value="UER00823"/>
</dbReference>
<dbReference type="Pfam" id="PF04043">
    <property type="entry name" value="PMEI"/>
    <property type="match status" value="1"/>
</dbReference>
<sequence length="692" mass="74159">MHGGILMRATLLLLLIVVAPTVGVVGRATENYHDDGERLSTSSKLLSSLTEAAVNNPAMNLLDPLGIAKTNREIVRSALRFPRPKDYIEGAIRISLQQFKGVINGVVDLAEKTDDSLNRMAVEDCRELMNYAIDELQDSMTSVDDCPLMSLSHRLSDLMNWLSAVLSYSNTCIDGFTKPGLQSAINGILKTCITQTGQALSVVSLIPQILTGLNNNNQNPSLPGGQTVYPAPNTNDASNGAVTTTTASSEGGGASGAATSENGGASGGATTTAASSKNGGASSDATNVAASSENVDSSSFSSSSEEASATNNANSFSSSSTGVDPTTVGSGRTLKGVHFPAWMKKSDRKLLVSRQRGGGERARVGSANVQPNVVVAQDGSGQYKTITEAINAYNPPANAARNGTRHVIYVKAGVYDEYVLITRKQTNIFMYGDGPTKTIVTGKKCNRDGVSTFRTAPFAVVGNGFICKSMGFRNTAGPEGHQAVALRVQSDMSAFYNCRMDGYQDTLYTQTHRQFYSNCIITGTVDFIFGDAAVVIQNSVIIVRRPMDNQQNSVTAHGRTHNAEPTGLVIQNCQIIAEDALEANKTEIPSYLGRPWKPYSRTVILHSTMGDFIRPEGWMPWAGDFGLDTCDYREFGNRGPGADTSRRVTWKGYHALTNANDAMRFTVERFIQGNHWLPATGAPYFLGLKSIQ</sequence>
<dbReference type="SUPFAM" id="SSF51126">
    <property type="entry name" value="Pectin lyase-like"/>
    <property type="match status" value="1"/>
</dbReference>
<accession>A0A328D2K5</accession>
<evidence type="ECO:0000256" key="12">
    <source>
        <dbReference type="ARBA" id="ARBA00047928"/>
    </source>
</evidence>
<keyword evidence="10 14" id="KW-0063">Aspartyl esterase</keyword>
<evidence type="ECO:0000259" key="16">
    <source>
        <dbReference type="SMART" id="SM00856"/>
    </source>
</evidence>
<evidence type="ECO:0000256" key="5">
    <source>
        <dbReference type="ARBA" id="ARBA00013229"/>
    </source>
</evidence>
<protein>
    <recommendedName>
        <fullName evidence="5 14">Pectinesterase</fullName>
        <ecNumber evidence="5 14">3.1.1.11</ecNumber>
    </recommendedName>
</protein>
<dbReference type="GO" id="GO:0004857">
    <property type="term" value="F:enzyme inhibitor activity"/>
    <property type="evidence" value="ECO:0007669"/>
    <property type="project" value="InterPro"/>
</dbReference>
<evidence type="ECO:0000256" key="15">
    <source>
        <dbReference type="SAM" id="MobiDB-lite"/>
    </source>
</evidence>
<evidence type="ECO:0000256" key="13">
    <source>
        <dbReference type="PROSITE-ProRule" id="PRU10040"/>
    </source>
</evidence>
<evidence type="ECO:0000313" key="18">
    <source>
        <dbReference type="Proteomes" id="UP000249390"/>
    </source>
</evidence>
<dbReference type="GO" id="GO:0045490">
    <property type="term" value="P:pectin catabolic process"/>
    <property type="evidence" value="ECO:0007669"/>
    <property type="project" value="UniProtKB-UniRule"/>
</dbReference>
<dbReference type="SUPFAM" id="SSF101148">
    <property type="entry name" value="Plant invertase/pectin methylesterase inhibitor"/>
    <property type="match status" value="1"/>
</dbReference>
<organism evidence="17 18">
    <name type="scientific">Cuscuta australis</name>
    <dbReference type="NCBI Taxonomy" id="267555"/>
    <lineage>
        <taxon>Eukaryota</taxon>
        <taxon>Viridiplantae</taxon>
        <taxon>Streptophyta</taxon>
        <taxon>Embryophyta</taxon>
        <taxon>Tracheophyta</taxon>
        <taxon>Spermatophyta</taxon>
        <taxon>Magnoliopsida</taxon>
        <taxon>eudicotyledons</taxon>
        <taxon>Gunneridae</taxon>
        <taxon>Pentapetalae</taxon>
        <taxon>asterids</taxon>
        <taxon>lamiids</taxon>
        <taxon>Solanales</taxon>
        <taxon>Convolvulaceae</taxon>
        <taxon>Cuscuteae</taxon>
        <taxon>Cuscuta</taxon>
        <taxon>Cuscuta subgen. Grammica</taxon>
        <taxon>Cuscuta sect. Cleistogrammica</taxon>
    </lineage>
</organism>
<evidence type="ECO:0000256" key="7">
    <source>
        <dbReference type="ARBA" id="ARBA00022525"/>
    </source>
</evidence>
<dbReference type="InterPro" id="IPR018040">
    <property type="entry name" value="Pectinesterase_Tyr_AS"/>
</dbReference>
<dbReference type="InterPro" id="IPR012334">
    <property type="entry name" value="Pectin_lyas_fold"/>
</dbReference>
<dbReference type="SMART" id="SM00856">
    <property type="entry name" value="PMEI"/>
    <property type="match status" value="1"/>
</dbReference>
<dbReference type="InterPro" id="IPR035513">
    <property type="entry name" value="Invertase/methylesterase_inhib"/>
</dbReference>
<keyword evidence="6 14" id="KW-0134">Cell wall</keyword>
<dbReference type="AlphaFoldDB" id="A0A328D2K5"/>
<feature type="compositionally biased region" description="Low complexity" evidence="15">
    <location>
        <begin position="256"/>
        <end position="321"/>
    </location>
</feature>
<dbReference type="Gene3D" id="1.20.140.40">
    <property type="entry name" value="Invertase/pectin methylesterase inhibitor family protein"/>
    <property type="match status" value="1"/>
</dbReference>
<evidence type="ECO:0000256" key="2">
    <source>
        <dbReference type="ARBA" id="ARBA00005184"/>
    </source>
</evidence>
<comment type="caution">
    <text evidence="17">The sequence shown here is derived from an EMBL/GenBank/DDBJ whole genome shotgun (WGS) entry which is preliminary data.</text>
</comment>
<evidence type="ECO:0000256" key="3">
    <source>
        <dbReference type="ARBA" id="ARBA00006027"/>
    </source>
</evidence>